<accession>A0A9W9TA55</accession>
<gene>
    <name evidence="1" type="ORF">N7498_001645</name>
</gene>
<dbReference type="RefSeq" id="XP_058311051.1">
    <property type="nucleotide sequence ID" value="XM_058448707.1"/>
</dbReference>
<dbReference type="Proteomes" id="UP001150904">
    <property type="component" value="Unassembled WGS sequence"/>
</dbReference>
<comment type="caution">
    <text evidence="1">The sequence shown here is derived from an EMBL/GenBank/DDBJ whole genome shotgun (WGS) entry which is preliminary data.</text>
</comment>
<organism evidence="1 2">
    <name type="scientific">Penicillium cinerascens</name>
    <dbReference type="NCBI Taxonomy" id="70096"/>
    <lineage>
        <taxon>Eukaryota</taxon>
        <taxon>Fungi</taxon>
        <taxon>Dikarya</taxon>
        <taxon>Ascomycota</taxon>
        <taxon>Pezizomycotina</taxon>
        <taxon>Eurotiomycetes</taxon>
        <taxon>Eurotiomycetidae</taxon>
        <taxon>Eurotiales</taxon>
        <taxon>Aspergillaceae</taxon>
        <taxon>Penicillium</taxon>
    </lineage>
</organism>
<name>A0A9W9TA55_9EURO</name>
<protein>
    <submittedName>
        <fullName evidence="1">Uncharacterized protein</fullName>
    </submittedName>
</protein>
<dbReference type="GeneID" id="83176008"/>
<evidence type="ECO:0000313" key="1">
    <source>
        <dbReference type="EMBL" id="KAJ5215238.1"/>
    </source>
</evidence>
<dbReference type="OrthoDB" id="10512041at2759"/>
<proteinExistence type="predicted"/>
<dbReference type="EMBL" id="JAPQKR010000005">
    <property type="protein sequence ID" value="KAJ5215238.1"/>
    <property type="molecule type" value="Genomic_DNA"/>
</dbReference>
<reference evidence="1" key="1">
    <citation type="submission" date="2022-12" db="EMBL/GenBank/DDBJ databases">
        <authorList>
            <person name="Petersen C."/>
        </authorList>
    </citation>
    <scope>NUCLEOTIDE SEQUENCE</scope>
    <source>
        <strain evidence="1">IBT 15544</strain>
    </source>
</reference>
<sequence length="120" mass="12909">MVVYLTKSTDARRLLADGYFHVGGESGTTSIFDAGMSRDARSAPQKAIATVAATRQFRSAFYVGALTNRSAGIVGSSTRLAMNKTLRVMQLNVRKQGAVHDSLMNDEETQDAVALAIQEP</sequence>
<dbReference type="AlphaFoldDB" id="A0A9W9TA55"/>
<keyword evidence="2" id="KW-1185">Reference proteome</keyword>
<evidence type="ECO:0000313" key="2">
    <source>
        <dbReference type="Proteomes" id="UP001150904"/>
    </source>
</evidence>
<reference evidence="1" key="2">
    <citation type="journal article" date="2023" name="IMA Fungus">
        <title>Comparative genomic study of the Penicillium genus elucidates a diverse pangenome and 15 lateral gene transfer events.</title>
        <authorList>
            <person name="Petersen C."/>
            <person name="Sorensen T."/>
            <person name="Nielsen M.R."/>
            <person name="Sondergaard T.E."/>
            <person name="Sorensen J.L."/>
            <person name="Fitzpatrick D.A."/>
            <person name="Frisvad J.C."/>
            <person name="Nielsen K.L."/>
        </authorList>
    </citation>
    <scope>NUCLEOTIDE SEQUENCE</scope>
    <source>
        <strain evidence="1">IBT 15544</strain>
    </source>
</reference>